<evidence type="ECO:0000313" key="2">
    <source>
        <dbReference type="EMBL" id="GIH06022.1"/>
    </source>
</evidence>
<dbReference type="InterPro" id="IPR051531">
    <property type="entry name" value="N-acetyltransferase"/>
</dbReference>
<dbReference type="EMBL" id="BONY01000023">
    <property type="protein sequence ID" value="GIH06022.1"/>
    <property type="molecule type" value="Genomic_DNA"/>
</dbReference>
<organism evidence="2 3">
    <name type="scientific">Rhizocola hellebori</name>
    <dbReference type="NCBI Taxonomy" id="1392758"/>
    <lineage>
        <taxon>Bacteria</taxon>
        <taxon>Bacillati</taxon>
        <taxon>Actinomycetota</taxon>
        <taxon>Actinomycetes</taxon>
        <taxon>Micromonosporales</taxon>
        <taxon>Micromonosporaceae</taxon>
        <taxon>Rhizocola</taxon>
    </lineage>
</organism>
<sequence>MVVREWTASDDDIARRFDTYRRVEVVKWLGNATPLADLDQAMAGQARAEATYAKHQGRYGVWAVQIRDSGIVAGSVLLVPMPEPSDGSPGGGEVEIGWHLHPDSWGRGYATEAAKAVLDYGFGLGLPEILAIAKPDNAPSIAVMRRIGMRHFGRTSRWYGMEAELFRAHAGTAADAL</sequence>
<gene>
    <name evidence="2" type="ORF">Rhe02_40890</name>
</gene>
<accession>A0A8J3QA65</accession>
<keyword evidence="3" id="KW-1185">Reference proteome</keyword>
<dbReference type="AlphaFoldDB" id="A0A8J3QA65"/>
<dbReference type="InterPro" id="IPR000182">
    <property type="entry name" value="GNAT_dom"/>
</dbReference>
<dbReference type="Pfam" id="PF13302">
    <property type="entry name" value="Acetyltransf_3"/>
    <property type="match status" value="1"/>
</dbReference>
<dbReference type="GO" id="GO:0016747">
    <property type="term" value="F:acyltransferase activity, transferring groups other than amino-acyl groups"/>
    <property type="evidence" value="ECO:0007669"/>
    <property type="project" value="InterPro"/>
</dbReference>
<evidence type="ECO:0000259" key="1">
    <source>
        <dbReference type="PROSITE" id="PS51186"/>
    </source>
</evidence>
<reference evidence="2" key="1">
    <citation type="submission" date="2021-01" db="EMBL/GenBank/DDBJ databases">
        <title>Whole genome shotgun sequence of Rhizocola hellebori NBRC 109834.</title>
        <authorList>
            <person name="Komaki H."/>
            <person name="Tamura T."/>
        </authorList>
    </citation>
    <scope>NUCLEOTIDE SEQUENCE</scope>
    <source>
        <strain evidence="2">NBRC 109834</strain>
    </source>
</reference>
<dbReference type="PANTHER" id="PTHR43792">
    <property type="entry name" value="GNAT FAMILY, PUTATIVE (AFU_ORTHOLOGUE AFUA_3G00765)-RELATED-RELATED"/>
    <property type="match status" value="1"/>
</dbReference>
<dbReference type="InterPro" id="IPR016181">
    <property type="entry name" value="Acyl_CoA_acyltransferase"/>
</dbReference>
<dbReference type="Proteomes" id="UP000612899">
    <property type="component" value="Unassembled WGS sequence"/>
</dbReference>
<feature type="domain" description="N-acetyltransferase" evidence="1">
    <location>
        <begin position="1"/>
        <end position="168"/>
    </location>
</feature>
<dbReference type="SUPFAM" id="SSF55729">
    <property type="entry name" value="Acyl-CoA N-acyltransferases (Nat)"/>
    <property type="match status" value="1"/>
</dbReference>
<dbReference type="Gene3D" id="3.40.630.30">
    <property type="match status" value="1"/>
</dbReference>
<protein>
    <submittedName>
        <fullName evidence="2">N-acetyltransferase</fullName>
    </submittedName>
</protein>
<evidence type="ECO:0000313" key="3">
    <source>
        <dbReference type="Proteomes" id="UP000612899"/>
    </source>
</evidence>
<comment type="caution">
    <text evidence="2">The sequence shown here is derived from an EMBL/GenBank/DDBJ whole genome shotgun (WGS) entry which is preliminary data.</text>
</comment>
<proteinExistence type="predicted"/>
<dbReference type="PANTHER" id="PTHR43792:SF1">
    <property type="entry name" value="N-ACETYLTRANSFERASE DOMAIN-CONTAINING PROTEIN"/>
    <property type="match status" value="1"/>
</dbReference>
<dbReference type="PROSITE" id="PS51186">
    <property type="entry name" value="GNAT"/>
    <property type="match status" value="1"/>
</dbReference>
<name>A0A8J3QA65_9ACTN</name>